<protein>
    <submittedName>
        <fullName evidence="3">Transcriptional regulator</fullName>
    </submittedName>
</protein>
<dbReference type="SMART" id="SM00530">
    <property type="entry name" value="HTH_XRE"/>
    <property type="match status" value="1"/>
</dbReference>
<dbReference type="CDD" id="cd00093">
    <property type="entry name" value="HTH_XRE"/>
    <property type="match status" value="1"/>
</dbReference>
<comment type="caution">
    <text evidence="3">The sequence shown here is derived from an EMBL/GenBank/DDBJ whole genome shotgun (WGS) entry which is preliminary data.</text>
</comment>
<organism evidence="3 4">
    <name type="scientific">Faecalibacterium prausnitzii</name>
    <dbReference type="NCBI Taxonomy" id="853"/>
    <lineage>
        <taxon>Bacteria</taxon>
        <taxon>Bacillati</taxon>
        <taxon>Bacillota</taxon>
        <taxon>Clostridia</taxon>
        <taxon>Eubacteriales</taxon>
        <taxon>Oscillospiraceae</taxon>
        <taxon>Faecalibacterium</taxon>
    </lineage>
</organism>
<feature type="domain" description="HTH cro/C1-type" evidence="2">
    <location>
        <begin position="7"/>
        <end position="61"/>
    </location>
</feature>
<dbReference type="PANTHER" id="PTHR46558">
    <property type="entry name" value="TRACRIPTIONAL REGULATORY PROTEIN-RELATED-RELATED"/>
    <property type="match status" value="1"/>
</dbReference>
<evidence type="ECO:0000259" key="2">
    <source>
        <dbReference type="PROSITE" id="PS50943"/>
    </source>
</evidence>
<proteinExistence type="predicted"/>
<sequence length="72" mass="8635">MAYYRRIRDMREDHDLTQRQVAAILQMPQPQYNRYEQGLRDVPTTVLIKLADLYETSTDYLLGRTNRAEMIK</sequence>
<dbReference type="EMBL" id="NOUV01000010">
    <property type="protein sequence ID" value="PDX87326.1"/>
    <property type="molecule type" value="Genomic_DNA"/>
</dbReference>
<dbReference type="GO" id="GO:0003677">
    <property type="term" value="F:DNA binding"/>
    <property type="evidence" value="ECO:0007669"/>
    <property type="project" value="UniProtKB-KW"/>
</dbReference>
<evidence type="ECO:0000313" key="4">
    <source>
        <dbReference type="Proteomes" id="UP000220904"/>
    </source>
</evidence>
<evidence type="ECO:0000313" key="3">
    <source>
        <dbReference type="EMBL" id="PDX87326.1"/>
    </source>
</evidence>
<evidence type="ECO:0000256" key="1">
    <source>
        <dbReference type="ARBA" id="ARBA00023125"/>
    </source>
</evidence>
<dbReference type="Pfam" id="PF01381">
    <property type="entry name" value="HTH_3"/>
    <property type="match status" value="1"/>
</dbReference>
<dbReference type="RefSeq" id="WP_097791907.1">
    <property type="nucleotide sequence ID" value="NZ_JAQCXY010000009.1"/>
</dbReference>
<dbReference type="PROSITE" id="PS50943">
    <property type="entry name" value="HTH_CROC1"/>
    <property type="match status" value="1"/>
</dbReference>
<reference evidence="3 4" key="1">
    <citation type="journal article" date="2017" name="Front. Microbiol.">
        <title>New Insights into the Diversity of the Genus Faecalibacterium.</title>
        <authorList>
            <person name="Benevides L."/>
            <person name="Burman S."/>
            <person name="Martin R."/>
            <person name="Robert V."/>
            <person name="Thomas M."/>
            <person name="Miquel S."/>
            <person name="Chain F."/>
            <person name="Sokol H."/>
            <person name="Bermudez-Humaran L.G."/>
            <person name="Morrison M."/>
            <person name="Langella P."/>
            <person name="Azevedo V.A."/>
            <person name="Chatel J.M."/>
            <person name="Soares S."/>
        </authorList>
    </citation>
    <scope>NUCLEOTIDE SEQUENCE [LARGE SCALE GENOMIC DNA]</scope>
    <source>
        <strain evidence="3 4">AHMP21</strain>
    </source>
</reference>
<dbReference type="Proteomes" id="UP000220904">
    <property type="component" value="Unassembled WGS sequence"/>
</dbReference>
<gene>
    <name evidence="3" type="ORF">CHR60_04470</name>
</gene>
<dbReference type="InterPro" id="IPR001387">
    <property type="entry name" value="Cro/C1-type_HTH"/>
</dbReference>
<name>A0A2A7B7I3_9FIRM</name>
<dbReference type="AlphaFoldDB" id="A0A2A7B7I3"/>
<dbReference type="Gene3D" id="1.10.260.40">
    <property type="entry name" value="lambda repressor-like DNA-binding domains"/>
    <property type="match status" value="1"/>
</dbReference>
<dbReference type="OrthoDB" id="2064916at2"/>
<accession>A0A2A7B7I3</accession>
<keyword evidence="1" id="KW-0238">DNA-binding</keyword>
<dbReference type="InterPro" id="IPR010982">
    <property type="entry name" value="Lambda_DNA-bd_dom_sf"/>
</dbReference>
<dbReference type="SUPFAM" id="SSF47413">
    <property type="entry name" value="lambda repressor-like DNA-binding domains"/>
    <property type="match status" value="1"/>
</dbReference>
<dbReference type="PANTHER" id="PTHR46558:SF14">
    <property type="entry name" value="HTH-TYPE TRANSCRIPTIONAL REGULATOR ANSR"/>
    <property type="match status" value="1"/>
</dbReference>